<evidence type="ECO:0000256" key="2">
    <source>
        <dbReference type="SAM" id="SignalP"/>
    </source>
</evidence>
<evidence type="ECO:0000256" key="1">
    <source>
        <dbReference type="SAM" id="Coils"/>
    </source>
</evidence>
<accession>A0ABT9ZDM3</accession>
<feature type="coiled-coil region" evidence="1">
    <location>
        <begin position="25"/>
        <end position="55"/>
    </location>
</feature>
<gene>
    <name evidence="3" type="ORF">J2S19_001367</name>
</gene>
<feature type="signal peptide" evidence="2">
    <location>
        <begin position="1"/>
        <end position="21"/>
    </location>
</feature>
<keyword evidence="1" id="KW-0175">Coiled coil</keyword>
<evidence type="ECO:0000313" key="3">
    <source>
        <dbReference type="EMBL" id="MDQ0230115.1"/>
    </source>
</evidence>
<name>A0ABT9ZDM3_9BACI</name>
<dbReference type="EMBL" id="JAUSUD010000004">
    <property type="protein sequence ID" value="MDQ0230115.1"/>
    <property type="molecule type" value="Genomic_DNA"/>
</dbReference>
<keyword evidence="2" id="KW-0732">Signal</keyword>
<proteinExistence type="predicted"/>
<keyword evidence="4" id="KW-1185">Reference proteome</keyword>
<reference evidence="3 4" key="1">
    <citation type="submission" date="2023-07" db="EMBL/GenBank/DDBJ databases">
        <title>Genomic Encyclopedia of Type Strains, Phase IV (KMG-IV): sequencing the most valuable type-strain genomes for metagenomic binning, comparative biology and taxonomic classification.</title>
        <authorList>
            <person name="Goeker M."/>
        </authorList>
    </citation>
    <scope>NUCLEOTIDE SEQUENCE [LARGE SCALE GENOMIC DNA]</scope>
    <source>
        <strain evidence="3 4">DSM 29005</strain>
    </source>
</reference>
<dbReference type="Proteomes" id="UP001234495">
    <property type="component" value="Unassembled WGS sequence"/>
</dbReference>
<dbReference type="RefSeq" id="WP_307338939.1">
    <property type="nucleotide sequence ID" value="NZ_JAUSUD010000004.1"/>
</dbReference>
<dbReference type="PROSITE" id="PS51257">
    <property type="entry name" value="PROKAR_LIPOPROTEIN"/>
    <property type="match status" value="1"/>
</dbReference>
<organism evidence="3 4">
    <name type="scientific">Metabacillus malikii</name>
    <dbReference type="NCBI Taxonomy" id="1504265"/>
    <lineage>
        <taxon>Bacteria</taxon>
        <taxon>Bacillati</taxon>
        <taxon>Bacillota</taxon>
        <taxon>Bacilli</taxon>
        <taxon>Bacillales</taxon>
        <taxon>Bacillaceae</taxon>
        <taxon>Metabacillus</taxon>
    </lineage>
</organism>
<comment type="caution">
    <text evidence="3">The sequence shown here is derived from an EMBL/GenBank/DDBJ whole genome shotgun (WGS) entry which is preliminary data.</text>
</comment>
<evidence type="ECO:0000313" key="4">
    <source>
        <dbReference type="Proteomes" id="UP001234495"/>
    </source>
</evidence>
<protein>
    <submittedName>
        <fullName evidence="3">Uncharacterized protein</fullName>
    </submittedName>
</protein>
<feature type="chain" id="PRO_5045765639" evidence="2">
    <location>
        <begin position="22"/>
        <end position="341"/>
    </location>
</feature>
<sequence length="341" mass="39064">MRNRILFCFLLVMLIITGCGGKSQNEMDKQERKKAEQQEKKIEKENAQMQIHAAMITAFGNDGYEYLQARDELITIIGAKNVGFDLAFAGDKSEEQKLTQALQMAHDKESFAQHGLLLEAPSEMHDLYAETKRAFQLFSNGAASIIYGTENFDIDQVHSGYAEIDDGMRIIRNLNESHPVLLEYRKLQSMDVHERATEKRKQSKVVRPKHFNVYENERFNYRLAYPPTWPNGVESGNGDGMPLYEADGNHIFVYASNYDPASVYTPDLQAYTLITLYNGETAYYYEEDVSGIVTFEMVYLGMNSVQYTIHGEVDSDYFQENREIIMQVIRSFEDMTEGEGS</sequence>